<comment type="caution">
    <text evidence="2">The sequence shown here is derived from an EMBL/GenBank/DDBJ whole genome shotgun (WGS) entry which is preliminary data.</text>
</comment>
<dbReference type="RefSeq" id="WP_147074182.1">
    <property type="nucleotide sequence ID" value="NZ_AP021884.1"/>
</dbReference>
<feature type="domain" description="Glycosyltransferase 2-like" evidence="1">
    <location>
        <begin position="4"/>
        <end position="113"/>
    </location>
</feature>
<dbReference type="Proteomes" id="UP000321337">
    <property type="component" value="Unassembled WGS sequence"/>
</dbReference>
<dbReference type="Gene3D" id="3.90.550.10">
    <property type="entry name" value="Spore Coat Polysaccharide Biosynthesis Protein SpsA, Chain A"/>
    <property type="match status" value="1"/>
</dbReference>
<keyword evidence="3" id="KW-1185">Reference proteome</keyword>
<protein>
    <submittedName>
        <fullName evidence="2">Glycosyl transferase</fullName>
    </submittedName>
</protein>
<dbReference type="AlphaFoldDB" id="A0A512LA05"/>
<dbReference type="InterPro" id="IPR001173">
    <property type="entry name" value="Glyco_trans_2-like"/>
</dbReference>
<dbReference type="InterPro" id="IPR029044">
    <property type="entry name" value="Nucleotide-diphossugar_trans"/>
</dbReference>
<dbReference type="GO" id="GO:0016758">
    <property type="term" value="F:hexosyltransferase activity"/>
    <property type="evidence" value="ECO:0007669"/>
    <property type="project" value="UniProtKB-ARBA"/>
</dbReference>
<keyword evidence="2" id="KW-0808">Transferase</keyword>
<evidence type="ECO:0000313" key="3">
    <source>
        <dbReference type="Proteomes" id="UP000321337"/>
    </source>
</evidence>
<dbReference type="Pfam" id="PF00535">
    <property type="entry name" value="Glycos_transf_2"/>
    <property type="match status" value="1"/>
</dbReference>
<dbReference type="PANTHER" id="PTHR22916">
    <property type="entry name" value="GLYCOSYLTRANSFERASE"/>
    <property type="match status" value="1"/>
</dbReference>
<dbReference type="PANTHER" id="PTHR22916:SF3">
    <property type="entry name" value="UDP-GLCNAC:BETAGAL BETA-1,3-N-ACETYLGLUCOSAMINYLTRANSFERASE-LIKE PROTEIN 1"/>
    <property type="match status" value="1"/>
</dbReference>
<evidence type="ECO:0000313" key="2">
    <source>
        <dbReference type="EMBL" id="GEP31313.1"/>
    </source>
</evidence>
<evidence type="ECO:0000259" key="1">
    <source>
        <dbReference type="Pfam" id="PF00535"/>
    </source>
</evidence>
<dbReference type="SUPFAM" id="SSF53448">
    <property type="entry name" value="Nucleotide-diphospho-sugar transferases"/>
    <property type="match status" value="1"/>
</dbReference>
<reference evidence="2 3" key="1">
    <citation type="submission" date="2019-07" db="EMBL/GenBank/DDBJ databases">
        <title>Whole genome shotgun sequence of Thiobacillus plumbophilus NBRC 107929.</title>
        <authorList>
            <person name="Hosoyama A."/>
            <person name="Uohara A."/>
            <person name="Ohji S."/>
            <person name="Ichikawa N."/>
        </authorList>
    </citation>
    <scope>NUCLEOTIDE SEQUENCE [LARGE SCALE GENOMIC DNA]</scope>
    <source>
        <strain evidence="2 3">NBRC 107929</strain>
    </source>
</reference>
<dbReference type="EMBL" id="BKAD01000028">
    <property type="protein sequence ID" value="GEP31313.1"/>
    <property type="molecule type" value="Genomic_DNA"/>
</dbReference>
<accession>A0A512LA05</accession>
<dbReference type="OrthoDB" id="9802649at2"/>
<gene>
    <name evidence="2" type="primary">cps2F</name>
    <name evidence="2" type="ORF">TPL01_24510</name>
</gene>
<organism evidence="2 3">
    <name type="scientific">Sulfuriferula plumbiphila</name>
    <dbReference type="NCBI Taxonomy" id="171865"/>
    <lineage>
        <taxon>Bacteria</taxon>
        <taxon>Pseudomonadati</taxon>
        <taxon>Pseudomonadota</taxon>
        <taxon>Betaproteobacteria</taxon>
        <taxon>Nitrosomonadales</taxon>
        <taxon>Sulfuricellaceae</taxon>
        <taxon>Sulfuriferula</taxon>
    </lineage>
</organism>
<dbReference type="CDD" id="cd04196">
    <property type="entry name" value="GT_2_like_d"/>
    <property type="match status" value="1"/>
</dbReference>
<sequence length="317" mass="35480">MIQVLLATYNGEAFLAEQLDSLLAQKGGVCTVLARDDGSTDTTLDILQRYAQSFPSQIVLGEKQGRLGAIGSFDWLLSQSSAPYIAFCDQDDVWEPDKLHILLERMQALEARLGKDTPILVHSDLAVVNRNLQRIHPSFWTYSGLDARRHGLAQLLISNTVTGCAMLANRALVERATPIPQEAVMHDHWFALVAAALGHVEPVYESLVAYRQHGRNAVGAQAYGWRTMLGKLISGCGHTDISKLRHQAEVLYRRYGDYLEPDHAGFVAGFSKLQDKSWLARRFFMLRHGILRPGVVRNLGLFFCVRLAREGQQKRDI</sequence>
<proteinExistence type="predicted"/>
<name>A0A512LA05_9PROT</name>